<dbReference type="Gene3D" id="3.40.50.2020">
    <property type="match status" value="1"/>
</dbReference>
<keyword evidence="3" id="KW-1185">Reference proteome</keyword>
<dbReference type="InterPro" id="IPR029057">
    <property type="entry name" value="PRTase-like"/>
</dbReference>
<dbReference type="AlphaFoldDB" id="A0A1L7CEE6"/>
<dbReference type="STRING" id="1431546.CAQU_02910"/>
<name>A0A1L7CEE6_9CORY</name>
<dbReference type="PANTHER" id="PTHR47505:SF1">
    <property type="entry name" value="DNA UTILIZATION PROTEIN YHGH"/>
    <property type="match status" value="1"/>
</dbReference>
<dbReference type="Proteomes" id="UP000185478">
    <property type="component" value="Chromosome"/>
</dbReference>
<organism evidence="2 3">
    <name type="scientific">Corynebacterium aquilae DSM 44791</name>
    <dbReference type="NCBI Taxonomy" id="1431546"/>
    <lineage>
        <taxon>Bacteria</taxon>
        <taxon>Bacillati</taxon>
        <taxon>Actinomycetota</taxon>
        <taxon>Actinomycetes</taxon>
        <taxon>Mycobacteriales</taxon>
        <taxon>Corynebacteriaceae</taxon>
        <taxon>Corynebacterium</taxon>
    </lineage>
</organism>
<dbReference type="CDD" id="cd06223">
    <property type="entry name" value="PRTases_typeI"/>
    <property type="match status" value="1"/>
</dbReference>
<evidence type="ECO:0000313" key="3">
    <source>
        <dbReference type="Proteomes" id="UP000185478"/>
    </source>
</evidence>
<proteinExistence type="inferred from homology"/>
<comment type="similarity">
    <text evidence="1">Belongs to the ComF/GntX family.</text>
</comment>
<reference evidence="2 3" key="1">
    <citation type="submission" date="2014-08" db="EMBL/GenBank/DDBJ databases">
        <title>Complete genome sequence of Corynebacterium aquilae S-613T(T) (=DSM 44791(T)), isolated from the choana of a healthy golden eagle.</title>
        <authorList>
            <person name="Ruckert C."/>
            <person name="Albersmeier A."/>
            <person name="Winkler A."/>
            <person name="Kalinowski J."/>
        </authorList>
    </citation>
    <scope>NUCLEOTIDE SEQUENCE [LARGE SCALE GENOMIC DNA]</scope>
    <source>
        <strain evidence="2 3">S-613</strain>
    </source>
</reference>
<evidence type="ECO:0000256" key="1">
    <source>
        <dbReference type="ARBA" id="ARBA00008007"/>
    </source>
</evidence>
<dbReference type="PANTHER" id="PTHR47505">
    <property type="entry name" value="DNA UTILIZATION PROTEIN YHGH"/>
    <property type="match status" value="1"/>
</dbReference>
<gene>
    <name evidence="2" type="ORF">CAQU_02910</name>
</gene>
<sequence length="205" mass="21867">MDIVLPHECAGCGRGGVRLCAHCRRTLRQPPGRTYARLSPPVPVWSFGPHAGPHRGVIIALKARGRHDMVEYLARVYTAGLTYLAARGELPEPEELVLVPAPSRRSARAGGTADVVAQIADRTQIPVAHCVGYRRTVRDSVGMSLAARKENAQRNLVIRGELPAAKPVLLIDDVITTGATLQTTAMRLIAEGVNVVGALTFSAAG</sequence>
<evidence type="ECO:0000313" key="2">
    <source>
        <dbReference type="EMBL" id="APT84194.1"/>
    </source>
</evidence>
<accession>A0A1L7CEE6</accession>
<protein>
    <submittedName>
        <fullName evidence="2">Uncharacterized protein</fullName>
    </submittedName>
</protein>
<dbReference type="InterPro" id="IPR051910">
    <property type="entry name" value="ComF/GntX_DNA_util-trans"/>
</dbReference>
<dbReference type="KEGG" id="caqu:CAQU_02910"/>
<dbReference type="InterPro" id="IPR000836">
    <property type="entry name" value="PRTase_dom"/>
</dbReference>
<dbReference type="SUPFAM" id="SSF53271">
    <property type="entry name" value="PRTase-like"/>
    <property type="match status" value="1"/>
</dbReference>
<dbReference type="EMBL" id="CP009245">
    <property type="protein sequence ID" value="APT84194.1"/>
    <property type="molecule type" value="Genomic_DNA"/>
</dbReference>